<evidence type="ECO:0000313" key="3">
    <source>
        <dbReference type="EMBL" id="KAH0534902.1"/>
    </source>
</evidence>
<evidence type="ECO:0000313" key="4">
    <source>
        <dbReference type="Proteomes" id="UP000826195"/>
    </source>
</evidence>
<proteinExistence type="predicted"/>
<evidence type="ECO:0000256" key="2">
    <source>
        <dbReference type="SAM" id="SignalP"/>
    </source>
</evidence>
<feature type="chain" id="PRO_5043428813" evidence="2">
    <location>
        <begin position="19"/>
        <end position="191"/>
    </location>
</feature>
<accession>A0AAV7HWJ5</accession>
<keyword evidence="4" id="KW-1185">Reference proteome</keyword>
<dbReference type="AlphaFoldDB" id="A0AAV7HWJ5"/>
<protein>
    <submittedName>
        <fullName evidence="3">Uncharacterized protein</fullName>
    </submittedName>
</protein>
<evidence type="ECO:0000256" key="1">
    <source>
        <dbReference type="SAM" id="MobiDB-lite"/>
    </source>
</evidence>
<dbReference type="EMBL" id="JAHXZJ010002982">
    <property type="protein sequence ID" value="KAH0534902.1"/>
    <property type="molecule type" value="Genomic_DNA"/>
</dbReference>
<feature type="signal peptide" evidence="2">
    <location>
        <begin position="1"/>
        <end position="18"/>
    </location>
</feature>
<keyword evidence="2" id="KW-0732">Signal</keyword>
<organism evidence="3 4">
    <name type="scientific">Cotesia glomerata</name>
    <name type="common">Lepidopteran parasitic wasp</name>
    <name type="synonym">Apanteles glomeratus</name>
    <dbReference type="NCBI Taxonomy" id="32391"/>
    <lineage>
        <taxon>Eukaryota</taxon>
        <taxon>Metazoa</taxon>
        <taxon>Ecdysozoa</taxon>
        <taxon>Arthropoda</taxon>
        <taxon>Hexapoda</taxon>
        <taxon>Insecta</taxon>
        <taxon>Pterygota</taxon>
        <taxon>Neoptera</taxon>
        <taxon>Endopterygota</taxon>
        <taxon>Hymenoptera</taxon>
        <taxon>Apocrita</taxon>
        <taxon>Ichneumonoidea</taxon>
        <taxon>Braconidae</taxon>
        <taxon>Microgastrinae</taxon>
        <taxon>Cotesia</taxon>
    </lineage>
</organism>
<sequence>MTTTTALMAILMAFATQAFHTNMNKSSNTNEQRSIQPKSYPSFHLSGQKSSLSSKNLTGQRADQSTQSLENHKSDPRCKSGIGGYGQSSANFPANYEHDHQSRNGGHSQHSAYSSGNGEHRCQSEIGGYGQLSADFPANYEHNHQSRSGGYPQIRTQFTLQEMVNLDIDQEIGDMVIIQFIFKKTMNMVIN</sequence>
<feature type="region of interest" description="Disordered" evidence="1">
    <location>
        <begin position="24"/>
        <end position="125"/>
    </location>
</feature>
<gene>
    <name evidence="3" type="ORF">KQX54_009955</name>
</gene>
<name>A0AAV7HWJ5_COTGL</name>
<comment type="caution">
    <text evidence="3">The sequence shown here is derived from an EMBL/GenBank/DDBJ whole genome shotgun (WGS) entry which is preliminary data.</text>
</comment>
<dbReference type="Proteomes" id="UP000826195">
    <property type="component" value="Unassembled WGS sequence"/>
</dbReference>
<feature type="compositionally biased region" description="Polar residues" evidence="1">
    <location>
        <begin position="103"/>
        <end position="117"/>
    </location>
</feature>
<reference evidence="3 4" key="1">
    <citation type="journal article" date="2021" name="J. Hered.">
        <title>A chromosome-level genome assembly of the parasitoid wasp, Cotesia glomerata (Hymenoptera: Braconidae).</title>
        <authorList>
            <person name="Pinto B.J."/>
            <person name="Weis J.J."/>
            <person name="Gamble T."/>
            <person name="Ode P.J."/>
            <person name="Paul R."/>
            <person name="Zaspel J.M."/>
        </authorList>
    </citation>
    <scope>NUCLEOTIDE SEQUENCE [LARGE SCALE GENOMIC DNA]</scope>
    <source>
        <strain evidence="3">CgM1</strain>
    </source>
</reference>
<feature type="compositionally biased region" description="Polar residues" evidence="1">
    <location>
        <begin position="24"/>
        <end position="69"/>
    </location>
</feature>